<organism evidence="1">
    <name type="scientific">marine sediment metagenome</name>
    <dbReference type="NCBI Taxonomy" id="412755"/>
    <lineage>
        <taxon>unclassified sequences</taxon>
        <taxon>metagenomes</taxon>
        <taxon>ecological metagenomes</taxon>
    </lineage>
</organism>
<dbReference type="EMBL" id="BARS01045064">
    <property type="protein sequence ID" value="GAG29183.1"/>
    <property type="molecule type" value="Genomic_DNA"/>
</dbReference>
<dbReference type="AlphaFoldDB" id="X0WXL0"/>
<proteinExistence type="predicted"/>
<name>X0WXL0_9ZZZZ</name>
<protein>
    <submittedName>
        <fullName evidence="1">Uncharacterized protein</fullName>
    </submittedName>
</protein>
<reference evidence="1" key="1">
    <citation type="journal article" date="2014" name="Front. Microbiol.">
        <title>High frequency of phylogenetically diverse reductive dehalogenase-homologous genes in deep subseafloor sedimentary metagenomes.</title>
        <authorList>
            <person name="Kawai M."/>
            <person name="Futagami T."/>
            <person name="Toyoda A."/>
            <person name="Takaki Y."/>
            <person name="Nishi S."/>
            <person name="Hori S."/>
            <person name="Arai W."/>
            <person name="Tsubouchi T."/>
            <person name="Morono Y."/>
            <person name="Uchiyama I."/>
            <person name="Ito T."/>
            <person name="Fujiyama A."/>
            <person name="Inagaki F."/>
            <person name="Takami H."/>
        </authorList>
    </citation>
    <scope>NUCLEOTIDE SEQUENCE</scope>
    <source>
        <strain evidence="1">Expedition CK06-06</strain>
    </source>
</reference>
<evidence type="ECO:0000313" key="1">
    <source>
        <dbReference type="EMBL" id="GAG29183.1"/>
    </source>
</evidence>
<comment type="caution">
    <text evidence="1">The sequence shown here is derived from an EMBL/GenBank/DDBJ whole genome shotgun (WGS) entry which is preliminary data.</text>
</comment>
<accession>X0WXL0</accession>
<feature type="non-terminal residue" evidence="1">
    <location>
        <position position="1"/>
    </location>
</feature>
<sequence length="94" mass="10377">SKVMIAPIPSPFHFPTPPTPVPIVPGVIIPPTPSPRKLFDPIKKKPKKKRKGAIRSFRYTPSFVALSFGIRGKKPKFITGLEVRPLPKKKKGGL</sequence>
<gene>
    <name evidence="1" type="ORF">S01H1_67995</name>
</gene>